<evidence type="ECO:0000256" key="1">
    <source>
        <dbReference type="SAM" id="MobiDB-lite"/>
    </source>
</evidence>
<dbReference type="EMBL" id="CAICTM010001924">
    <property type="protein sequence ID" value="CAB9527013.1"/>
    <property type="molecule type" value="Genomic_DNA"/>
</dbReference>
<protein>
    <submittedName>
        <fullName evidence="2">Uncharacterized protein</fullName>
    </submittedName>
</protein>
<evidence type="ECO:0000313" key="3">
    <source>
        <dbReference type="Proteomes" id="UP001153069"/>
    </source>
</evidence>
<comment type="caution">
    <text evidence="2">The sequence shown here is derived from an EMBL/GenBank/DDBJ whole genome shotgun (WGS) entry which is preliminary data.</text>
</comment>
<reference evidence="2" key="1">
    <citation type="submission" date="2020-06" db="EMBL/GenBank/DDBJ databases">
        <authorList>
            <consortium name="Plant Systems Biology data submission"/>
        </authorList>
    </citation>
    <scope>NUCLEOTIDE SEQUENCE</scope>
    <source>
        <strain evidence="2">D6</strain>
    </source>
</reference>
<sequence>MVEVKGAAYVMEGDDGSDDSPPLVEASHVIPDLHSIEPMMVSVVTIDGADPLCQSSVISSDSVEAVAFSDDSDPETAPSSRKWSAGIAGGVLGTLLAGPVVGLVAGGAAAYYANKDGAAGDVSRAMADVASTTGKKAKELNEKHHLLDKSKEAAGDAWVAVKNLNDEHNITERSQAAAKKAWRNAKEFDQKHRVVDKIAAFSILCFKRIVKLLEQFADRLKQIEQNKSSTESTPKVAQPVRQPATCY</sequence>
<gene>
    <name evidence="2" type="ORF">SEMRO_1926_G305880.1</name>
</gene>
<evidence type="ECO:0000313" key="2">
    <source>
        <dbReference type="EMBL" id="CAB9527013.1"/>
    </source>
</evidence>
<name>A0A9N8EUM0_9STRA</name>
<dbReference type="OrthoDB" id="10659644at2759"/>
<feature type="region of interest" description="Disordered" evidence="1">
    <location>
        <begin position="225"/>
        <end position="247"/>
    </location>
</feature>
<feature type="compositionally biased region" description="Polar residues" evidence="1">
    <location>
        <begin position="225"/>
        <end position="235"/>
    </location>
</feature>
<dbReference type="Proteomes" id="UP001153069">
    <property type="component" value="Unassembled WGS sequence"/>
</dbReference>
<dbReference type="AlphaFoldDB" id="A0A9N8EUM0"/>
<proteinExistence type="predicted"/>
<organism evidence="2 3">
    <name type="scientific">Seminavis robusta</name>
    <dbReference type="NCBI Taxonomy" id="568900"/>
    <lineage>
        <taxon>Eukaryota</taxon>
        <taxon>Sar</taxon>
        <taxon>Stramenopiles</taxon>
        <taxon>Ochrophyta</taxon>
        <taxon>Bacillariophyta</taxon>
        <taxon>Bacillariophyceae</taxon>
        <taxon>Bacillariophycidae</taxon>
        <taxon>Naviculales</taxon>
        <taxon>Naviculaceae</taxon>
        <taxon>Seminavis</taxon>
    </lineage>
</organism>
<accession>A0A9N8EUM0</accession>
<keyword evidence="3" id="KW-1185">Reference proteome</keyword>